<sequence length="139" mass="15374">MKLLNSTSFQRMESALYNAEARQRVISNNIANAETPNFKRSELLFEELIADAMGTNSTSSLKGQTTNDRHITINGGKLGLPTSKIVTDTTTAMNSTTNNNVDPDAEMTLLAKNQLNYNLYVQQLNHEFSMMRIAITGGK</sequence>
<dbReference type="KEGG" id="plig:NAG76_16405"/>
<evidence type="ECO:0000313" key="8">
    <source>
        <dbReference type="EMBL" id="URN93402.1"/>
    </source>
</evidence>
<dbReference type="GO" id="GO:0071978">
    <property type="term" value="P:bacterial-type flagellum-dependent swarming motility"/>
    <property type="evidence" value="ECO:0007669"/>
    <property type="project" value="TreeGrafter"/>
</dbReference>
<dbReference type="EMBL" id="CP097899">
    <property type="protein sequence ID" value="URN93402.1"/>
    <property type="molecule type" value="Genomic_DNA"/>
</dbReference>
<dbReference type="PIRSF" id="PIRSF002889">
    <property type="entry name" value="Rod_FlgB"/>
    <property type="match status" value="1"/>
</dbReference>
<keyword evidence="4 6" id="KW-0975">Bacterial flagellum</keyword>
<dbReference type="NCBIfam" id="TIGR01396">
    <property type="entry name" value="FlgB"/>
    <property type="match status" value="1"/>
</dbReference>
<dbReference type="GO" id="GO:0030694">
    <property type="term" value="C:bacterial-type flagellum basal body, rod"/>
    <property type="evidence" value="ECO:0007669"/>
    <property type="project" value="InterPro"/>
</dbReference>
<organism evidence="8 9">
    <name type="scientific">Candidatus Pristimantibacillus lignocellulolyticus</name>
    <dbReference type="NCBI Taxonomy" id="2994561"/>
    <lineage>
        <taxon>Bacteria</taxon>
        <taxon>Bacillati</taxon>
        <taxon>Bacillota</taxon>
        <taxon>Bacilli</taxon>
        <taxon>Bacillales</taxon>
        <taxon>Paenibacillaceae</taxon>
        <taxon>Candidatus Pristimantibacillus</taxon>
    </lineage>
</organism>
<dbReference type="PANTHER" id="PTHR30435">
    <property type="entry name" value="FLAGELLAR PROTEIN"/>
    <property type="match status" value="1"/>
</dbReference>
<dbReference type="InterPro" id="IPR019776">
    <property type="entry name" value="Flagellar_basal_body_rod_CS"/>
</dbReference>
<evidence type="ECO:0000259" key="7">
    <source>
        <dbReference type="Pfam" id="PF00460"/>
    </source>
</evidence>
<gene>
    <name evidence="8" type="primary">flgB</name>
    <name evidence="8" type="ORF">NAG76_16405</name>
</gene>
<dbReference type="Proteomes" id="UP001056756">
    <property type="component" value="Chromosome"/>
</dbReference>
<name>A0A9J6ZBC8_9BACL</name>
<evidence type="ECO:0000256" key="3">
    <source>
        <dbReference type="ARBA" id="ARBA00014376"/>
    </source>
</evidence>
<dbReference type="Pfam" id="PF00460">
    <property type="entry name" value="Flg_bb_rod"/>
    <property type="match status" value="1"/>
</dbReference>
<evidence type="ECO:0000256" key="5">
    <source>
        <dbReference type="ARBA" id="ARBA00024934"/>
    </source>
</evidence>
<keyword evidence="8" id="KW-0969">Cilium</keyword>
<evidence type="ECO:0000256" key="4">
    <source>
        <dbReference type="ARBA" id="ARBA00023143"/>
    </source>
</evidence>
<protein>
    <recommendedName>
        <fullName evidence="3 6">Flagellar basal body rod protein FlgB</fullName>
    </recommendedName>
</protein>
<evidence type="ECO:0000256" key="1">
    <source>
        <dbReference type="ARBA" id="ARBA00004117"/>
    </source>
</evidence>
<evidence type="ECO:0000256" key="6">
    <source>
        <dbReference type="PIRNR" id="PIRNR002889"/>
    </source>
</evidence>
<dbReference type="InterPro" id="IPR001444">
    <property type="entry name" value="Flag_bb_rod_N"/>
</dbReference>
<keyword evidence="8" id="KW-0966">Cell projection</keyword>
<dbReference type="AlphaFoldDB" id="A0A9J6ZBC8"/>
<comment type="similarity">
    <text evidence="2 6">Belongs to the flagella basal body rod proteins family.</text>
</comment>
<comment type="subcellular location">
    <subcellularLocation>
        <location evidence="1 6">Bacterial flagellum basal body</location>
    </subcellularLocation>
</comment>
<accession>A0A9J6ZBC8</accession>
<proteinExistence type="inferred from homology"/>
<feature type="domain" description="Flagellar basal body rod protein N-terminal" evidence="7">
    <location>
        <begin position="13"/>
        <end position="39"/>
    </location>
</feature>
<comment type="subunit">
    <text evidence="6">The basal body constitutes a major portion of the flagellar organelle and consists of a number of rings mounted on a central rod.</text>
</comment>
<evidence type="ECO:0000313" key="9">
    <source>
        <dbReference type="Proteomes" id="UP001056756"/>
    </source>
</evidence>
<reference evidence="8" key="1">
    <citation type="submission" date="2022-05" db="EMBL/GenBank/DDBJ databases">
        <title>Novel bacterial taxa in a minimal lignocellulolytic consortium and its capacity to transform plastics disclosed by genome-resolved metagenomics.</title>
        <authorList>
            <person name="Rodriguez C.A.D."/>
            <person name="Diaz-Garcia L."/>
            <person name="Herrera K."/>
            <person name="Tarazona N.A."/>
            <person name="Sproer C."/>
            <person name="Overmann J."/>
            <person name="Jimenez D.J."/>
        </authorList>
    </citation>
    <scope>NUCLEOTIDE SEQUENCE</scope>
    <source>
        <strain evidence="8">MAG5</strain>
    </source>
</reference>
<dbReference type="PANTHER" id="PTHR30435:SF12">
    <property type="entry name" value="FLAGELLAR BASAL BODY ROD PROTEIN FLGB"/>
    <property type="match status" value="1"/>
</dbReference>
<evidence type="ECO:0000256" key="2">
    <source>
        <dbReference type="ARBA" id="ARBA00009677"/>
    </source>
</evidence>
<dbReference type="InterPro" id="IPR006300">
    <property type="entry name" value="FlgB"/>
</dbReference>
<keyword evidence="8" id="KW-0282">Flagellum</keyword>
<comment type="function">
    <text evidence="5 6">Structural component of flagellum, the bacterial motility apparatus. Part of the rod structure of flagellar basal body.</text>
</comment>
<dbReference type="PROSITE" id="PS00588">
    <property type="entry name" value="FLAGELLA_BB_ROD"/>
    <property type="match status" value="1"/>
</dbReference>